<evidence type="ECO:0000313" key="2">
    <source>
        <dbReference type="Proteomes" id="UP000053464"/>
    </source>
</evidence>
<comment type="caution">
    <text evidence="1">The sequence shown here is derived from an EMBL/GenBank/DDBJ whole genome shotgun (WGS) entry which is preliminary data.</text>
</comment>
<dbReference type="PIRSF" id="PIRSF031679">
    <property type="entry name" value="Mtase_Alr7345_prd"/>
    <property type="match status" value="1"/>
</dbReference>
<proteinExistence type="predicted"/>
<name>A0A0G9N3E1_9SPHN</name>
<dbReference type="InterPro" id="IPR016980">
    <property type="entry name" value="S-AdoMet-dep_MeTrfase_Alr7345"/>
</dbReference>
<dbReference type="PATRIC" id="fig|1581420.6.peg.560"/>
<organism evidence="1 2">
    <name type="scientific">Aurantiacibacter luteus</name>
    <dbReference type="NCBI Taxonomy" id="1581420"/>
    <lineage>
        <taxon>Bacteria</taxon>
        <taxon>Pseudomonadati</taxon>
        <taxon>Pseudomonadota</taxon>
        <taxon>Alphaproteobacteria</taxon>
        <taxon>Sphingomonadales</taxon>
        <taxon>Erythrobacteraceae</taxon>
        <taxon>Aurantiacibacter</taxon>
    </lineage>
</organism>
<reference evidence="1 2" key="1">
    <citation type="submission" date="2015-04" db="EMBL/GenBank/DDBJ databases">
        <title>The draft genome sequence of Erythrobacter luteus KA37.</title>
        <authorList>
            <person name="Zhuang L."/>
            <person name="Liu Y."/>
            <person name="Shao Z."/>
        </authorList>
    </citation>
    <scope>NUCLEOTIDE SEQUENCE [LARGE SCALE GENOMIC DNA]</scope>
    <source>
        <strain evidence="1 2">KA37</strain>
    </source>
</reference>
<protein>
    <recommendedName>
        <fullName evidence="3">Methyltransferase</fullName>
    </recommendedName>
</protein>
<dbReference type="Proteomes" id="UP000053464">
    <property type="component" value="Unassembled WGS sequence"/>
</dbReference>
<dbReference type="EMBL" id="LBHB01000001">
    <property type="protein sequence ID" value="KLE36058.1"/>
    <property type="molecule type" value="Genomic_DNA"/>
</dbReference>
<keyword evidence="2" id="KW-1185">Reference proteome</keyword>
<gene>
    <name evidence="1" type="ORF">AAW00_02785</name>
</gene>
<dbReference type="CDD" id="cd02440">
    <property type="entry name" value="AdoMet_MTases"/>
    <property type="match status" value="1"/>
</dbReference>
<accession>A0A0G9N3E1</accession>
<dbReference type="AlphaFoldDB" id="A0A0G9N3E1"/>
<dbReference type="Gene3D" id="3.40.50.150">
    <property type="entry name" value="Vaccinia Virus protein VP39"/>
    <property type="match status" value="1"/>
</dbReference>
<dbReference type="InterPro" id="IPR029063">
    <property type="entry name" value="SAM-dependent_MTases_sf"/>
</dbReference>
<sequence length="232" mass="24645">MAGCTTIEDGEIGTFEASEALMAAVVSPARPAEDVARDEARLPLETITFAGVAPGETIAEIAPGGGYYTRILAQAVGQQGKVYALVPASFASRPGGLDAINAIAEQYGNVEVVVVDGYGNLTLPEQVDLVWTTENYHDLANGDVAATNRWAYNALKPGGIYFVEDHSAPGTGLNATSTLHRIDPTAVRQQVTAAGFRFEAESDHLANSADPHTANPRELDGRSDKFALRFRR</sequence>
<dbReference type="STRING" id="1581420.AAW00_02785"/>
<dbReference type="SUPFAM" id="SSF53335">
    <property type="entry name" value="S-adenosyl-L-methionine-dependent methyltransferases"/>
    <property type="match status" value="1"/>
</dbReference>
<evidence type="ECO:0000313" key="1">
    <source>
        <dbReference type="EMBL" id="KLE36058.1"/>
    </source>
</evidence>
<evidence type="ECO:0008006" key="3">
    <source>
        <dbReference type="Google" id="ProtNLM"/>
    </source>
</evidence>